<dbReference type="InterPro" id="IPR007219">
    <property type="entry name" value="XnlR_reg_dom"/>
</dbReference>
<dbReference type="PROSITE" id="PS00463">
    <property type="entry name" value="ZN2_CY6_FUNGAL_1"/>
    <property type="match status" value="1"/>
</dbReference>
<dbReference type="GO" id="GO:0003677">
    <property type="term" value="F:DNA binding"/>
    <property type="evidence" value="ECO:0007669"/>
    <property type="project" value="InterPro"/>
</dbReference>
<dbReference type="GO" id="GO:0008270">
    <property type="term" value="F:zinc ion binding"/>
    <property type="evidence" value="ECO:0007669"/>
    <property type="project" value="InterPro"/>
</dbReference>
<dbReference type="Pfam" id="PF04082">
    <property type="entry name" value="Fungal_trans"/>
    <property type="match status" value="1"/>
</dbReference>
<gene>
    <name evidence="5" type="ORF">QQS21_012492</name>
</gene>
<comment type="caution">
    <text evidence="5">The sequence shown here is derived from an EMBL/GenBank/DDBJ whole genome shotgun (WGS) entry which is preliminary data.</text>
</comment>
<dbReference type="InterPro" id="IPR050797">
    <property type="entry name" value="Carb_Metab_Trans_Reg"/>
</dbReference>
<dbReference type="Proteomes" id="UP001251528">
    <property type="component" value="Unassembled WGS sequence"/>
</dbReference>
<dbReference type="SUPFAM" id="SSF57701">
    <property type="entry name" value="Zn2/Cys6 DNA-binding domain"/>
    <property type="match status" value="1"/>
</dbReference>
<feature type="domain" description="Zn(2)-C6 fungal-type" evidence="4">
    <location>
        <begin position="30"/>
        <end position="62"/>
    </location>
</feature>
<feature type="compositionally biased region" description="Polar residues" evidence="3">
    <location>
        <begin position="78"/>
        <end position="91"/>
    </location>
</feature>
<accession>A0AAJ0CDF3</accession>
<dbReference type="GO" id="GO:0000981">
    <property type="term" value="F:DNA-binding transcription factor activity, RNA polymerase II-specific"/>
    <property type="evidence" value="ECO:0007669"/>
    <property type="project" value="InterPro"/>
</dbReference>
<protein>
    <recommendedName>
        <fullName evidence="4">Zn(2)-C6 fungal-type domain-containing protein</fullName>
    </recommendedName>
</protein>
<dbReference type="CDD" id="cd00067">
    <property type="entry name" value="GAL4"/>
    <property type="match status" value="1"/>
</dbReference>
<evidence type="ECO:0000313" key="5">
    <source>
        <dbReference type="EMBL" id="KAK2589833.1"/>
    </source>
</evidence>
<dbReference type="SMART" id="SM00906">
    <property type="entry name" value="Fungal_trans"/>
    <property type="match status" value="1"/>
</dbReference>
<keyword evidence="1" id="KW-0479">Metal-binding</keyword>
<feature type="region of interest" description="Disordered" evidence="3">
    <location>
        <begin position="1"/>
        <end position="24"/>
    </location>
</feature>
<dbReference type="PROSITE" id="PS50048">
    <property type="entry name" value="ZN2_CY6_FUNGAL_2"/>
    <property type="match status" value="1"/>
</dbReference>
<dbReference type="Gene3D" id="4.10.240.10">
    <property type="entry name" value="Zn(2)-C6 fungal-type DNA-binding domain"/>
    <property type="match status" value="1"/>
</dbReference>
<dbReference type="PANTHER" id="PTHR31668">
    <property type="entry name" value="GLUCOSE TRANSPORT TRANSCRIPTION REGULATOR RGT1-RELATED-RELATED"/>
    <property type="match status" value="1"/>
</dbReference>
<feature type="compositionally biased region" description="Low complexity" evidence="3">
    <location>
        <begin position="111"/>
        <end position="134"/>
    </location>
</feature>
<organism evidence="5 6">
    <name type="scientific">Conoideocrella luteorostrata</name>
    <dbReference type="NCBI Taxonomy" id="1105319"/>
    <lineage>
        <taxon>Eukaryota</taxon>
        <taxon>Fungi</taxon>
        <taxon>Dikarya</taxon>
        <taxon>Ascomycota</taxon>
        <taxon>Pezizomycotina</taxon>
        <taxon>Sordariomycetes</taxon>
        <taxon>Hypocreomycetidae</taxon>
        <taxon>Hypocreales</taxon>
        <taxon>Clavicipitaceae</taxon>
        <taxon>Conoideocrella</taxon>
    </lineage>
</organism>
<dbReference type="InterPro" id="IPR001138">
    <property type="entry name" value="Zn2Cys6_DnaBD"/>
</dbReference>
<evidence type="ECO:0000259" key="4">
    <source>
        <dbReference type="PROSITE" id="PS50048"/>
    </source>
</evidence>
<evidence type="ECO:0000313" key="6">
    <source>
        <dbReference type="Proteomes" id="UP001251528"/>
    </source>
</evidence>
<feature type="region of interest" description="Disordered" evidence="3">
    <location>
        <begin position="64"/>
        <end position="148"/>
    </location>
</feature>
<dbReference type="GO" id="GO:0006351">
    <property type="term" value="P:DNA-templated transcription"/>
    <property type="evidence" value="ECO:0007669"/>
    <property type="project" value="InterPro"/>
</dbReference>
<reference evidence="5" key="1">
    <citation type="submission" date="2023-06" db="EMBL/GenBank/DDBJ databases">
        <title>Conoideocrella luteorostrata (Hypocreales: Clavicipitaceae), a potential biocontrol fungus for elongate hemlock scale in United States Christmas tree production areas.</title>
        <authorList>
            <person name="Barrett H."/>
            <person name="Lovett B."/>
            <person name="Macias A.M."/>
            <person name="Stajich J.E."/>
            <person name="Kasson M.T."/>
        </authorList>
    </citation>
    <scope>NUCLEOTIDE SEQUENCE</scope>
    <source>
        <strain evidence="5">ARSEF 14590</strain>
    </source>
</reference>
<evidence type="ECO:0000256" key="1">
    <source>
        <dbReference type="ARBA" id="ARBA00022723"/>
    </source>
</evidence>
<keyword evidence="6" id="KW-1185">Reference proteome</keyword>
<dbReference type="SMART" id="SM00066">
    <property type="entry name" value="GAL4"/>
    <property type="match status" value="1"/>
</dbReference>
<dbReference type="PANTHER" id="PTHR31668:SF30">
    <property type="entry name" value="ZN(II)2CYS6 TRANSCRIPTION FACTOR (EUROFUNG)"/>
    <property type="match status" value="1"/>
</dbReference>
<evidence type="ECO:0000256" key="2">
    <source>
        <dbReference type="ARBA" id="ARBA00023242"/>
    </source>
</evidence>
<dbReference type="AlphaFoldDB" id="A0AAJ0CDF3"/>
<evidence type="ECO:0000256" key="3">
    <source>
        <dbReference type="SAM" id="MobiDB-lite"/>
    </source>
</evidence>
<sequence length="680" mass="74908">MSSSLPGSPPRRHLSPGARDRPRRQAITRACDRCRRRKAKCDYETAAGTCSHCRDNNVGCTFDLPLAKRGPKSKKRSNSTIPPESVSTFSGRRSIPHVPPAVFEGTTRIRSIGNSNSIGTTSSIGNSNSNDNSNPGATFASPSNSSTTSWEPVAAHQLSVAASIGLSPTSTRDFAITSPQASAAPSGVSALRRWRNLSRALALQNKVLEQVVEQCFSLFFQYLYPLTPLVHEPSLREGFSFFASQPSSSPFQTAPRNGIERQRAADTLPALSPSVWTAIPSPDVASVSGSEALACWHDATYTLITAVCAEAAFLLPNNLFPEGEAVAELFLQASRDCLNSYLEADLECPNANSITIRYFHSNCVHAAGKPKYSWHIFGEATRLAQVMRLYDESSLEGLSVVEAELRRRAFWIVYMGDKSAAILNNRPITMHKYSFETGVTTAYPTGIDERSAPIGNRSNVATPSKNFITGFNANLKLWQAASDLIIQIRLFQDQKSIEFSPDNPPSQVLTEPERQCLDSLYVHFITCMDDLPSYLHTYTFTTSAPNRVNTPISEANQFVIQCANLQVSFHCLRMVITQKFEDIAFFAPGAEQADLRRTEIVRDMLRVMHEAPFWSLQVNGEPYVEKIRLIGATLLSIIHRNQASPLAARARADFSILLDILTRLDSKASDALKNTSTWAM</sequence>
<dbReference type="CDD" id="cd12148">
    <property type="entry name" value="fungal_TF_MHR"/>
    <property type="match status" value="1"/>
</dbReference>
<dbReference type="EMBL" id="JASWJB010000545">
    <property type="protein sequence ID" value="KAK2589833.1"/>
    <property type="molecule type" value="Genomic_DNA"/>
</dbReference>
<name>A0AAJ0CDF3_9HYPO</name>
<keyword evidence="2" id="KW-0539">Nucleus</keyword>
<dbReference type="InterPro" id="IPR036864">
    <property type="entry name" value="Zn2-C6_fun-type_DNA-bd_sf"/>
</dbReference>
<dbReference type="Pfam" id="PF00172">
    <property type="entry name" value="Zn_clus"/>
    <property type="match status" value="1"/>
</dbReference>
<proteinExistence type="predicted"/>